<dbReference type="GO" id="GO:0007266">
    <property type="term" value="P:Rho protein signal transduction"/>
    <property type="evidence" value="ECO:0007669"/>
    <property type="project" value="TreeGrafter"/>
</dbReference>
<dbReference type="EMBL" id="CAJOBH010054293">
    <property type="protein sequence ID" value="CAF4393613.1"/>
    <property type="molecule type" value="Genomic_DNA"/>
</dbReference>
<dbReference type="GO" id="GO:0005886">
    <property type="term" value="C:plasma membrane"/>
    <property type="evidence" value="ECO:0007669"/>
    <property type="project" value="TreeGrafter"/>
</dbReference>
<dbReference type="PANTHER" id="PTHR13217:SF11">
    <property type="entry name" value="PLECKSTRIN HOMOLOGY DOMAIN-CONTAINING FAMILY G MEMBER 5"/>
    <property type="match status" value="1"/>
</dbReference>
<dbReference type="EMBL" id="CAJOBH010143812">
    <property type="protein sequence ID" value="CAF4817559.1"/>
    <property type="molecule type" value="Genomic_DNA"/>
</dbReference>
<dbReference type="GO" id="GO:0030139">
    <property type="term" value="C:endocytic vesicle"/>
    <property type="evidence" value="ECO:0007669"/>
    <property type="project" value="TreeGrafter"/>
</dbReference>
<dbReference type="InterPro" id="IPR040181">
    <property type="entry name" value="PKHG5/7"/>
</dbReference>
<dbReference type="EMBL" id="CAJOBJ010096931">
    <property type="protein sequence ID" value="CAF4569191.1"/>
    <property type="molecule type" value="Genomic_DNA"/>
</dbReference>
<dbReference type="PANTHER" id="PTHR13217">
    <property type="entry name" value="PLECKSTRIN HOMOLOGY DOMAIN-CONTAINING FAMILY G MEMBER 7"/>
    <property type="match status" value="1"/>
</dbReference>
<dbReference type="EMBL" id="CAJOBJ010203841">
    <property type="protein sequence ID" value="CAF4991140.1"/>
    <property type="molecule type" value="Genomic_DNA"/>
</dbReference>
<reference evidence="3" key="1">
    <citation type="submission" date="2021-02" db="EMBL/GenBank/DDBJ databases">
        <authorList>
            <person name="Nowell W R."/>
        </authorList>
    </citation>
    <scope>NUCLEOTIDE SEQUENCE</scope>
</reference>
<dbReference type="GO" id="GO:0043542">
    <property type="term" value="P:endothelial cell migration"/>
    <property type="evidence" value="ECO:0007669"/>
    <property type="project" value="TreeGrafter"/>
</dbReference>
<dbReference type="EMBL" id="CAJOBI010180196">
    <property type="protein sequence ID" value="CAF4923160.1"/>
    <property type="molecule type" value="Genomic_DNA"/>
</dbReference>
<protein>
    <submittedName>
        <fullName evidence="3">Uncharacterized protein</fullName>
    </submittedName>
</protein>
<name>A0A8S3BCE0_9BILA</name>
<evidence type="ECO:0000313" key="2">
    <source>
        <dbReference type="EMBL" id="CAF4569191.1"/>
    </source>
</evidence>
<accession>A0A8S3BCE0</accession>
<dbReference type="GO" id="GO:0030424">
    <property type="term" value="C:axon"/>
    <property type="evidence" value="ECO:0007669"/>
    <property type="project" value="TreeGrafter"/>
</dbReference>
<dbReference type="Proteomes" id="UP000681967">
    <property type="component" value="Unassembled WGS sequence"/>
</dbReference>
<comment type="caution">
    <text evidence="3">The sequence shown here is derived from an EMBL/GenBank/DDBJ whole genome shotgun (WGS) entry which is preliminary data.</text>
</comment>
<dbReference type="Proteomes" id="UP000681720">
    <property type="component" value="Unassembled WGS sequence"/>
</dbReference>
<dbReference type="AlphaFoldDB" id="A0A8S3BCE0"/>
<evidence type="ECO:0000313" key="1">
    <source>
        <dbReference type="EMBL" id="CAF4393613.1"/>
    </source>
</evidence>
<feature type="non-terminal residue" evidence="3">
    <location>
        <position position="64"/>
    </location>
</feature>
<evidence type="ECO:0000313" key="6">
    <source>
        <dbReference type="Proteomes" id="UP000681967"/>
    </source>
</evidence>
<evidence type="ECO:0000313" key="4">
    <source>
        <dbReference type="EMBL" id="CAF4923160.1"/>
    </source>
</evidence>
<evidence type="ECO:0000313" key="5">
    <source>
        <dbReference type="EMBL" id="CAF4991140.1"/>
    </source>
</evidence>
<dbReference type="Proteomes" id="UP000676336">
    <property type="component" value="Unassembled WGS sequence"/>
</dbReference>
<evidence type="ECO:0000313" key="3">
    <source>
        <dbReference type="EMBL" id="CAF4817559.1"/>
    </source>
</evidence>
<organism evidence="3 6">
    <name type="scientific">Rotaria magnacalcarata</name>
    <dbReference type="NCBI Taxonomy" id="392030"/>
    <lineage>
        <taxon>Eukaryota</taxon>
        <taxon>Metazoa</taxon>
        <taxon>Spiralia</taxon>
        <taxon>Gnathifera</taxon>
        <taxon>Rotifera</taxon>
        <taxon>Eurotatoria</taxon>
        <taxon>Bdelloidea</taxon>
        <taxon>Philodinida</taxon>
        <taxon>Philodinidae</taxon>
        <taxon>Rotaria</taxon>
    </lineage>
</organism>
<proteinExistence type="predicted"/>
<gene>
    <name evidence="1" type="ORF">BYL167_LOCUS31247</name>
    <name evidence="3" type="ORF">BYL167_LOCUS48844</name>
    <name evidence="2" type="ORF">GIL414_LOCUS37589</name>
    <name evidence="5" type="ORF">GIL414_LOCUS56639</name>
    <name evidence="4" type="ORF">SMN809_LOCUS52810</name>
</gene>
<sequence length="64" mass="7308">MILKSSQRDGLLNDIEMEKLFSNIKDVLNANLSFWKEILLPIKIKLEQTGCAMNPSDLKLGFIK</sequence>